<evidence type="ECO:0000259" key="1">
    <source>
        <dbReference type="Pfam" id="PF15567"/>
    </source>
</evidence>
<protein>
    <recommendedName>
        <fullName evidence="1">Immunity protein 35 domain-containing protein</fullName>
    </recommendedName>
</protein>
<dbReference type="Pfam" id="PF15567">
    <property type="entry name" value="Imm35"/>
    <property type="match status" value="1"/>
</dbReference>
<evidence type="ECO:0000313" key="2">
    <source>
        <dbReference type="EMBL" id="MBB3890560.1"/>
    </source>
</evidence>
<name>A0A839ZZ83_9CAUL</name>
<reference evidence="2 3" key="1">
    <citation type="submission" date="2020-08" db="EMBL/GenBank/DDBJ databases">
        <title>Genomic Encyclopedia of Type Strains, Phase IV (KMG-IV): sequencing the most valuable type-strain genomes for metagenomic binning, comparative biology and taxonomic classification.</title>
        <authorList>
            <person name="Goeker M."/>
        </authorList>
    </citation>
    <scope>NUCLEOTIDE SEQUENCE [LARGE SCALE GENOMIC DNA]</scope>
    <source>
        <strain evidence="2 3">DSM 21793</strain>
    </source>
</reference>
<gene>
    <name evidence="2" type="ORF">GGQ61_001277</name>
</gene>
<dbReference type="InterPro" id="IPR029082">
    <property type="entry name" value="Imm35"/>
</dbReference>
<accession>A0A839ZZ83</accession>
<evidence type="ECO:0000313" key="3">
    <source>
        <dbReference type="Proteomes" id="UP000530564"/>
    </source>
</evidence>
<keyword evidence="3" id="KW-1185">Reference proteome</keyword>
<comment type="caution">
    <text evidence="2">The sequence shown here is derived from an EMBL/GenBank/DDBJ whole genome shotgun (WGS) entry which is preliminary data.</text>
</comment>
<dbReference type="RefSeq" id="WP_183770803.1">
    <property type="nucleotide sequence ID" value="NZ_JACIDK010000002.1"/>
</dbReference>
<organism evidence="2 3">
    <name type="scientific">Phenylobacterium haematophilum</name>
    <dbReference type="NCBI Taxonomy" id="98513"/>
    <lineage>
        <taxon>Bacteria</taxon>
        <taxon>Pseudomonadati</taxon>
        <taxon>Pseudomonadota</taxon>
        <taxon>Alphaproteobacteria</taxon>
        <taxon>Caulobacterales</taxon>
        <taxon>Caulobacteraceae</taxon>
        <taxon>Phenylobacterium</taxon>
    </lineage>
</organism>
<proteinExistence type="predicted"/>
<dbReference type="AlphaFoldDB" id="A0A839ZZ83"/>
<feature type="domain" description="Immunity protein 35" evidence="1">
    <location>
        <begin position="5"/>
        <end position="83"/>
    </location>
</feature>
<dbReference type="EMBL" id="JACIDK010000002">
    <property type="protein sequence ID" value="MBB3890560.1"/>
    <property type="molecule type" value="Genomic_DNA"/>
</dbReference>
<dbReference type="Proteomes" id="UP000530564">
    <property type="component" value="Unassembled WGS sequence"/>
</dbReference>
<sequence>MDVQTARRLAESELAKIATPSVPLQLVDADHVVDVGWAFVFAWNSQRWFETRDRNDAVGPSAGPIVVVKTPPLAFTLASAPSVDEQLARYAVANSLPSPPPLFW</sequence>